<evidence type="ECO:0000256" key="3">
    <source>
        <dbReference type="ARBA" id="ARBA00022989"/>
    </source>
</evidence>
<gene>
    <name evidence="8" type="ORF">UFOPK1392_01234</name>
    <name evidence="9" type="ORF">UFOPK3733_01233</name>
</gene>
<organism evidence="8">
    <name type="scientific">freshwater metagenome</name>
    <dbReference type="NCBI Taxonomy" id="449393"/>
    <lineage>
        <taxon>unclassified sequences</taxon>
        <taxon>metagenomes</taxon>
        <taxon>ecological metagenomes</taxon>
    </lineage>
</organism>
<dbReference type="EMBL" id="CAFBNC010000059">
    <property type="protein sequence ID" value="CAB4940006.1"/>
    <property type="molecule type" value="Genomic_DNA"/>
</dbReference>
<evidence type="ECO:0000259" key="7">
    <source>
        <dbReference type="PROSITE" id="PS50850"/>
    </source>
</evidence>
<evidence type="ECO:0000256" key="1">
    <source>
        <dbReference type="ARBA" id="ARBA00004141"/>
    </source>
</evidence>
<protein>
    <submittedName>
        <fullName evidence="8">Unannotated protein</fullName>
    </submittedName>
</protein>
<feature type="transmembrane region" description="Helical" evidence="6">
    <location>
        <begin position="380"/>
        <end position="400"/>
    </location>
</feature>
<feature type="domain" description="Major facilitator superfamily (MFS) profile" evidence="7">
    <location>
        <begin position="121"/>
        <end position="525"/>
    </location>
</feature>
<keyword evidence="2 6" id="KW-0812">Transmembrane</keyword>
<dbReference type="PANTHER" id="PTHR23508:SF10">
    <property type="entry name" value="CARBOXYLIC ACID TRANSPORTER PROTEIN HOMOLOG"/>
    <property type="match status" value="1"/>
</dbReference>
<evidence type="ECO:0000313" key="9">
    <source>
        <dbReference type="EMBL" id="CAB4940006.1"/>
    </source>
</evidence>
<dbReference type="EMBL" id="CAEMXZ010000047">
    <property type="protein sequence ID" value="CAB4323479.1"/>
    <property type="molecule type" value="Genomic_DNA"/>
</dbReference>
<dbReference type="Gene3D" id="1.20.1250.20">
    <property type="entry name" value="MFS general substrate transporter like domains"/>
    <property type="match status" value="1"/>
</dbReference>
<feature type="region of interest" description="Disordered" evidence="5">
    <location>
        <begin position="313"/>
        <end position="335"/>
    </location>
</feature>
<accession>A0A6J5YII0</accession>
<keyword evidence="4 6" id="KW-0472">Membrane</keyword>
<evidence type="ECO:0000256" key="6">
    <source>
        <dbReference type="SAM" id="Phobius"/>
    </source>
</evidence>
<evidence type="ECO:0000256" key="4">
    <source>
        <dbReference type="ARBA" id="ARBA00023136"/>
    </source>
</evidence>
<dbReference type="InterPro" id="IPR020846">
    <property type="entry name" value="MFS_dom"/>
</dbReference>
<evidence type="ECO:0000256" key="2">
    <source>
        <dbReference type="ARBA" id="ARBA00022692"/>
    </source>
</evidence>
<dbReference type="GO" id="GO:0005886">
    <property type="term" value="C:plasma membrane"/>
    <property type="evidence" value="ECO:0007669"/>
    <property type="project" value="TreeGrafter"/>
</dbReference>
<proteinExistence type="predicted"/>
<feature type="transmembrane region" description="Helical" evidence="6">
    <location>
        <begin position="245"/>
        <end position="265"/>
    </location>
</feature>
<comment type="subcellular location">
    <subcellularLocation>
        <location evidence="1">Membrane</location>
        <topology evidence="1">Multi-pass membrane protein</topology>
    </subcellularLocation>
</comment>
<dbReference type="AlphaFoldDB" id="A0A6J5YII0"/>
<dbReference type="PANTHER" id="PTHR23508">
    <property type="entry name" value="CARBOXYLIC ACID TRANSPORTER PROTEIN HOMOLOG"/>
    <property type="match status" value="1"/>
</dbReference>
<feature type="transmembrane region" description="Helical" evidence="6">
    <location>
        <begin position="185"/>
        <end position="210"/>
    </location>
</feature>
<dbReference type="Pfam" id="PF07690">
    <property type="entry name" value="MFS_1"/>
    <property type="match status" value="1"/>
</dbReference>
<reference evidence="8" key="1">
    <citation type="submission" date="2020-05" db="EMBL/GenBank/DDBJ databases">
        <authorList>
            <person name="Chiriac C."/>
            <person name="Salcher M."/>
            <person name="Ghai R."/>
            <person name="Kavagutti S V."/>
        </authorList>
    </citation>
    <scope>NUCLEOTIDE SEQUENCE</scope>
</reference>
<feature type="transmembrane region" description="Helical" evidence="6">
    <location>
        <begin position="499"/>
        <end position="521"/>
    </location>
</feature>
<feature type="transmembrane region" description="Helical" evidence="6">
    <location>
        <begin position="216"/>
        <end position="233"/>
    </location>
</feature>
<feature type="transmembrane region" description="Helical" evidence="6">
    <location>
        <begin position="412"/>
        <end position="430"/>
    </location>
</feature>
<sequence length="549" mass="59252">MRVSVVTNHAVVDRTQTQHWLDPRHDLVIEQPPTLDGTSHRFELADGPFSHWQRVVRVEPSSNSVDFVDVYEEIRFRLAVPVGRALFLMPLRRELRRPPDPQRRTPWWAPPDVLSPRAATVLSLLCVFGLVAGYLGTLITQTLTYAAEEFGASTGDQGTLLAGVRVGVLLSMLIVATADRRGRRSVLAVALLAACAITSLGAFAPGMIWLGATQTFARAFATVIGLLVAIIAVEEMPAGARAFAVSVLTMTAGLGAGLCVINLVYVDLAVWAWRIAYLVPLLFMIPSWRLLRQLPETFRFTKRLEADRAAELAARESERTSQSRPGTTEPDQRLNRHIDRHIDRRRFALLAASGFLWALFLAPAAQFLNEFLRTERGFSGIGIAVFVLATNTPGVIGIVLGGRLADRRGRRLVGAIGIAGGVTFTVVSYLSWGWPLWAASVVASVIGAIAIPALAVYGPELFPTNQRARANGRLQVVGVAGSSIGLLSAGWLADRLGGLGPAIAALAIGPAILIVIVLTLYPETANRHLEELNPADVNVTDPSGFSGPQ</sequence>
<feature type="transmembrane region" description="Helical" evidence="6">
    <location>
        <begin position="474"/>
        <end position="493"/>
    </location>
</feature>
<dbReference type="PROSITE" id="PS50850">
    <property type="entry name" value="MFS"/>
    <property type="match status" value="1"/>
</dbReference>
<dbReference type="InterPro" id="IPR036259">
    <property type="entry name" value="MFS_trans_sf"/>
</dbReference>
<evidence type="ECO:0000313" key="8">
    <source>
        <dbReference type="EMBL" id="CAB4323479.1"/>
    </source>
</evidence>
<feature type="transmembrane region" description="Helical" evidence="6">
    <location>
        <begin position="271"/>
        <end position="291"/>
    </location>
</feature>
<feature type="transmembrane region" description="Helical" evidence="6">
    <location>
        <begin position="159"/>
        <end position="178"/>
    </location>
</feature>
<keyword evidence="3 6" id="KW-1133">Transmembrane helix</keyword>
<feature type="transmembrane region" description="Helical" evidence="6">
    <location>
        <begin position="347"/>
        <end position="368"/>
    </location>
</feature>
<dbReference type="GO" id="GO:0046943">
    <property type="term" value="F:carboxylic acid transmembrane transporter activity"/>
    <property type="evidence" value="ECO:0007669"/>
    <property type="project" value="TreeGrafter"/>
</dbReference>
<name>A0A6J5YII0_9ZZZZ</name>
<feature type="transmembrane region" description="Helical" evidence="6">
    <location>
        <begin position="436"/>
        <end position="462"/>
    </location>
</feature>
<evidence type="ECO:0000256" key="5">
    <source>
        <dbReference type="SAM" id="MobiDB-lite"/>
    </source>
</evidence>
<feature type="transmembrane region" description="Helical" evidence="6">
    <location>
        <begin position="118"/>
        <end position="139"/>
    </location>
</feature>
<dbReference type="SUPFAM" id="SSF103473">
    <property type="entry name" value="MFS general substrate transporter"/>
    <property type="match status" value="1"/>
</dbReference>
<dbReference type="InterPro" id="IPR011701">
    <property type="entry name" value="MFS"/>
</dbReference>